<organism evidence="1 2">
    <name type="scientific">Trichinella nelsoni</name>
    <dbReference type="NCBI Taxonomy" id="6336"/>
    <lineage>
        <taxon>Eukaryota</taxon>
        <taxon>Metazoa</taxon>
        <taxon>Ecdysozoa</taxon>
        <taxon>Nematoda</taxon>
        <taxon>Enoplea</taxon>
        <taxon>Dorylaimia</taxon>
        <taxon>Trichinellida</taxon>
        <taxon>Trichinellidae</taxon>
        <taxon>Trichinella</taxon>
    </lineage>
</organism>
<comment type="caution">
    <text evidence="1">The sequence shown here is derived from an EMBL/GenBank/DDBJ whole genome shotgun (WGS) entry which is preliminary data.</text>
</comment>
<name>A0A0V0SEY3_9BILA</name>
<evidence type="ECO:0000313" key="2">
    <source>
        <dbReference type="Proteomes" id="UP000054630"/>
    </source>
</evidence>
<gene>
    <name evidence="1" type="ORF">T07_4290</name>
</gene>
<accession>A0A0V0SEY3</accession>
<proteinExistence type="predicted"/>
<dbReference type="EMBL" id="JYDL01000013">
    <property type="protein sequence ID" value="KRX25224.1"/>
    <property type="molecule type" value="Genomic_DNA"/>
</dbReference>
<sequence>MYSNGLIAKSSIRSMALNFILNTTTTIRIAISVIYYSNKENIICDGVFCSSQCFCYRVSCSILQLVAKMKLFDFVRGWKRSGLIVKQTENYQH</sequence>
<protein>
    <submittedName>
        <fullName evidence="1">Uncharacterized protein</fullName>
    </submittedName>
</protein>
<keyword evidence="2" id="KW-1185">Reference proteome</keyword>
<dbReference type="Proteomes" id="UP000054630">
    <property type="component" value="Unassembled WGS sequence"/>
</dbReference>
<reference evidence="1 2" key="1">
    <citation type="submission" date="2015-01" db="EMBL/GenBank/DDBJ databases">
        <title>Evolution of Trichinella species and genotypes.</title>
        <authorList>
            <person name="Korhonen P.K."/>
            <person name="Edoardo P."/>
            <person name="Giuseppe L.R."/>
            <person name="Gasser R.B."/>
        </authorList>
    </citation>
    <scope>NUCLEOTIDE SEQUENCE [LARGE SCALE GENOMIC DNA]</scope>
    <source>
        <strain evidence="1">ISS37</strain>
    </source>
</reference>
<evidence type="ECO:0000313" key="1">
    <source>
        <dbReference type="EMBL" id="KRX25224.1"/>
    </source>
</evidence>
<dbReference type="AlphaFoldDB" id="A0A0V0SEY3"/>